<accession>A0A3Q8RNK2</accession>
<name>A0A3Q8RNK2_9FLAO</name>
<feature type="transmembrane region" description="Helical" evidence="1">
    <location>
        <begin position="50"/>
        <end position="68"/>
    </location>
</feature>
<evidence type="ECO:0000256" key="1">
    <source>
        <dbReference type="SAM" id="Phobius"/>
    </source>
</evidence>
<feature type="transmembrane region" description="Helical" evidence="1">
    <location>
        <begin position="80"/>
        <end position="99"/>
    </location>
</feature>
<sequence length="101" mass="12217">MKRFLLSYKIVLFLIFLFLAQYLILKGEFEIYRFSDNKYLYENGKQFSKGLVYIGLILSALFPLIVWFQRKKDFKKNIVWVIIGFFPALYYILLFILSYSI</sequence>
<dbReference type="EMBL" id="CP032548">
    <property type="protein sequence ID" value="AZJ35953.1"/>
    <property type="molecule type" value="Genomic_DNA"/>
</dbReference>
<evidence type="ECO:0000313" key="3">
    <source>
        <dbReference type="Proteomes" id="UP000274593"/>
    </source>
</evidence>
<evidence type="ECO:0000313" key="2">
    <source>
        <dbReference type="EMBL" id="AZJ35953.1"/>
    </source>
</evidence>
<keyword evidence="1" id="KW-0472">Membrane</keyword>
<dbReference type="Proteomes" id="UP000274593">
    <property type="component" value="Chromosome"/>
</dbReference>
<reference evidence="2 3" key="1">
    <citation type="submission" date="2018-09" db="EMBL/GenBank/DDBJ databases">
        <title>Insights into the microbiota of Asian seabass (Lates calcarifer) with tenacibaculosis symptoms and description of sp. nov. Tenacibaculum singaporense.</title>
        <authorList>
            <person name="Miyake S."/>
            <person name="Soh M."/>
            <person name="Azman M.N."/>
            <person name="Ngoh S.Y."/>
            <person name="Orban L."/>
        </authorList>
    </citation>
    <scope>NUCLEOTIDE SEQUENCE [LARGE SCALE GENOMIC DNA]</scope>
    <source>
        <strain evidence="2 3">DSM 106434</strain>
    </source>
</reference>
<keyword evidence="3" id="KW-1185">Reference proteome</keyword>
<proteinExistence type="predicted"/>
<dbReference type="KEGG" id="tsig:D6T69_10615"/>
<gene>
    <name evidence="2" type="ORF">D6T69_10615</name>
</gene>
<keyword evidence="1" id="KW-0812">Transmembrane</keyword>
<dbReference type="AlphaFoldDB" id="A0A3Q8RNK2"/>
<keyword evidence="1" id="KW-1133">Transmembrane helix</keyword>
<protein>
    <submittedName>
        <fullName evidence="2">Uncharacterized protein</fullName>
    </submittedName>
</protein>
<organism evidence="2 3">
    <name type="scientific">Tenacibaculum singaporense</name>
    <dbReference type="NCBI Taxonomy" id="2358479"/>
    <lineage>
        <taxon>Bacteria</taxon>
        <taxon>Pseudomonadati</taxon>
        <taxon>Bacteroidota</taxon>
        <taxon>Flavobacteriia</taxon>
        <taxon>Flavobacteriales</taxon>
        <taxon>Flavobacteriaceae</taxon>
        <taxon>Tenacibaculum</taxon>
    </lineage>
</organism>